<keyword evidence="6" id="KW-0732">Signal</keyword>
<dbReference type="OrthoDB" id="28737at2759"/>
<dbReference type="InterPro" id="IPR036890">
    <property type="entry name" value="HATPase_C_sf"/>
</dbReference>
<dbReference type="InterPro" id="IPR001404">
    <property type="entry name" value="Hsp90_fam"/>
</dbReference>
<dbReference type="PRINTS" id="PR00775">
    <property type="entry name" value="HEATSHOCK90"/>
</dbReference>
<evidence type="ECO:0000313" key="9">
    <source>
        <dbReference type="Proteomes" id="UP000009131"/>
    </source>
</evidence>
<dbReference type="InterPro" id="IPR020575">
    <property type="entry name" value="Hsp90_N"/>
</dbReference>
<keyword evidence="4" id="KW-0143">Chaperone</keyword>
<dbReference type="HOGENOM" id="CLU_006684_1_3_1"/>
<dbReference type="EMBL" id="BABT02000054">
    <property type="protein sequence ID" value="GAA95020.1"/>
    <property type="molecule type" value="Genomic_DNA"/>
</dbReference>
<organism evidence="8 9">
    <name type="scientific">Mixia osmundae (strain CBS 9802 / IAM 14324 / JCM 22182 / KY 12970)</name>
    <dbReference type="NCBI Taxonomy" id="764103"/>
    <lineage>
        <taxon>Eukaryota</taxon>
        <taxon>Fungi</taxon>
        <taxon>Dikarya</taxon>
        <taxon>Basidiomycota</taxon>
        <taxon>Pucciniomycotina</taxon>
        <taxon>Mixiomycetes</taxon>
        <taxon>Mixiales</taxon>
        <taxon>Mixiaceae</taxon>
        <taxon>Mixia</taxon>
    </lineage>
</organism>
<feature type="binding site" evidence="5">
    <location>
        <begin position="123"/>
        <end position="124"/>
    </location>
    <ligand>
        <name>ATP</name>
        <dbReference type="ChEBI" id="CHEBI:30616"/>
    </ligand>
</feature>
<dbReference type="SMART" id="SM00387">
    <property type="entry name" value="HATPase_c"/>
    <property type="match status" value="1"/>
</dbReference>
<keyword evidence="2 5" id="KW-0547">Nucleotide-binding</keyword>
<feature type="binding site" evidence="5">
    <location>
        <position position="415"/>
    </location>
    <ligand>
        <name>ATP</name>
        <dbReference type="ChEBI" id="CHEBI:30616"/>
    </ligand>
</feature>
<dbReference type="InterPro" id="IPR037196">
    <property type="entry name" value="HSP90_C"/>
</dbReference>
<dbReference type="GO" id="GO:0051082">
    <property type="term" value="F:unfolded protein binding"/>
    <property type="evidence" value="ECO:0007669"/>
    <property type="project" value="InterPro"/>
</dbReference>
<reference evidence="8 9" key="1">
    <citation type="journal article" date="2011" name="J. Gen. Appl. Microbiol.">
        <title>Draft genome sequencing of the enigmatic basidiomycete Mixia osmundae.</title>
        <authorList>
            <person name="Nishida H."/>
            <person name="Nagatsuka Y."/>
            <person name="Sugiyama J."/>
        </authorList>
    </citation>
    <scope>NUCLEOTIDE SEQUENCE [LARGE SCALE GENOMIC DNA]</scope>
    <source>
        <strain evidence="9">CBS 9802 / IAM 14324 / JCM 22182 / KY 12970</strain>
    </source>
</reference>
<dbReference type="InterPro" id="IPR019805">
    <property type="entry name" value="Heat_shock_protein_90_CS"/>
</dbReference>
<dbReference type="eggNOG" id="KOG0020">
    <property type="taxonomic scope" value="Eukaryota"/>
</dbReference>
<dbReference type="CDD" id="cd16927">
    <property type="entry name" value="HATPase_Hsp90-like"/>
    <property type="match status" value="1"/>
</dbReference>
<evidence type="ECO:0000256" key="6">
    <source>
        <dbReference type="SAM" id="SignalP"/>
    </source>
</evidence>
<proteinExistence type="inferred from homology"/>
<evidence type="ECO:0000259" key="7">
    <source>
        <dbReference type="SMART" id="SM00387"/>
    </source>
</evidence>
<dbReference type="Pfam" id="PF13589">
    <property type="entry name" value="HATPase_c_3"/>
    <property type="match status" value="1"/>
</dbReference>
<dbReference type="SUPFAM" id="SSF54211">
    <property type="entry name" value="Ribosomal protein S5 domain 2-like"/>
    <property type="match status" value="1"/>
</dbReference>
<dbReference type="GO" id="GO:0140662">
    <property type="term" value="F:ATP-dependent protein folding chaperone"/>
    <property type="evidence" value="ECO:0007669"/>
    <property type="project" value="InterPro"/>
</dbReference>
<dbReference type="InterPro" id="IPR003594">
    <property type="entry name" value="HATPase_dom"/>
</dbReference>
<evidence type="ECO:0000313" key="8">
    <source>
        <dbReference type="EMBL" id="GAA95020.1"/>
    </source>
</evidence>
<keyword evidence="3 5" id="KW-0067">ATP-binding</keyword>
<dbReference type="Gene3D" id="1.20.120.790">
    <property type="entry name" value="Heat shock protein 90, C-terminal domain"/>
    <property type="match status" value="1"/>
</dbReference>
<dbReference type="SUPFAM" id="SSF110942">
    <property type="entry name" value="HSP90 C-terminal domain"/>
    <property type="match status" value="1"/>
</dbReference>
<dbReference type="PANTHER" id="PTHR11528">
    <property type="entry name" value="HEAT SHOCK PROTEIN 90 FAMILY MEMBER"/>
    <property type="match status" value="1"/>
</dbReference>
<feature type="binding site" evidence="5">
    <location>
        <position position="116"/>
    </location>
    <ligand>
        <name>ATP</name>
        <dbReference type="ChEBI" id="CHEBI:30616"/>
    </ligand>
</feature>
<protein>
    <recommendedName>
        <fullName evidence="7">Histidine kinase/HSP90-like ATPase domain-containing protein</fullName>
    </recommendedName>
</protein>
<feature type="binding site" evidence="5">
    <location>
        <position position="202"/>
    </location>
    <ligand>
        <name>ATP</name>
        <dbReference type="ChEBI" id="CHEBI:30616"/>
    </ligand>
</feature>
<dbReference type="Gene3D" id="3.30.230.80">
    <property type="match status" value="1"/>
</dbReference>
<dbReference type="PIRSF" id="PIRSF002583">
    <property type="entry name" value="Hsp90"/>
    <property type="match status" value="1"/>
</dbReference>
<comment type="similarity">
    <text evidence="1">Belongs to the heat shock protein 90 family.</text>
</comment>
<dbReference type="FunFam" id="3.30.565.10:FF:000005">
    <property type="entry name" value="Heat shock protein 90"/>
    <property type="match status" value="1"/>
</dbReference>
<evidence type="ECO:0000256" key="4">
    <source>
        <dbReference type="ARBA" id="ARBA00023186"/>
    </source>
</evidence>
<evidence type="ECO:0000256" key="3">
    <source>
        <dbReference type="ARBA" id="ARBA00022840"/>
    </source>
</evidence>
<feature type="domain" description="Histidine kinase/HSP90-like ATPase" evidence="7">
    <location>
        <begin position="48"/>
        <end position="212"/>
    </location>
</feature>
<dbReference type="InterPro" id="IPR020568">
    <property type="entry name" value="Ribosomal_Su5_D2-typ_SF"/>
</dbReference>
<dbReference type="InParanoid" id="G7DWS3"/>
<feature type="binding site" evidence="5">
    <location>
        <position position="108"/>
    </location>
    <ligand>
        <name>ATP</name>
        <dbReference type="ChEBI" id="CHEBI:30616"/>
    </ligand>
</feature>
<dbReference type="GO" id="GO:0016887">
    <property type="term" value="F:ATP hydrolysis activity"/>
    <property type="evidence" value="ECO:0007669"/>
    <property type="project" value="InterPro"/>
</dbReference>
<dbReference type="Proteomes" id="UP000009131">
    <property type="component" value="Unassembled WGS sequence"/>
</dbReference>
<dbReference type="Gene3D" id="3.40.50.11260">
    <property type="match status" value="1"/>
</dbReference>
<evidence type="ECO:0000256" key="2">
    <source>
        <dbReference type="ARBA" id="ARBA00022741"/>
    </source>
</evidence>
<sequence length="816" mass="90884">MRVRSAALALGAWLAWSGTPVRAEEETLQFQSDVARLMRVVVSHLYHHRDVFLRELVSNAGDALEKLRFQALTDSTILTDSDAPYLNISIKTDANTKTLTITDYGIGMSKEDLTKNLGTIARSGTSEFLSKLESGEGKTGAGANLIGQFGLGFYSSFLVADRVQVASKANNDPVQWVFESEADAAEFKIREDPRGITLGRGTEITLFLKDDAQEYLGTDKIKELVAKHSEFATSAPIYLWTSTTGTIPRDDEDTRQSAIDDAAEPEFDEDGNIIEKPKKKAADTRVTVQKWSRINDRPPIWMRDPKNVTSEEYISFYKNVLNKDSNPIPEEGPEPAMWTHFSGDAGRTSFKALIYAPKTIVGDFYTKSYQSQNSARLYVKRVFITSDLGDEFLPKWLNWVKVVIDADDLPLNVGRDTLQHNRSLKQIQSAILRKAIEMFTNAAKNDPATYKEFHTYAATPFKLAHAEDKKLAPRLLKLIRFRTSVDDFTSLDDYVSRRKQGQTQMYYMAGAGQSKEILEKSPFVETALARGYEVLYLTEPMDEIIASSVPEYEGMKFQDVAKKGLIFGDEDDDDSKAAEAELKEEYEPLVAYLKKELDASVSEVVLSTRLTTSPCAVTADSYAWTANMERLMAAQSGKTGEDFMTKFIRESKRILEINPHHPLIRGLLEKVADIEDNATAAADLSELTNILWDTSLVKSGYNVKDANLYFSRIEALLRRSLGVSETAQPKVDVKPAPPVDPSPITQAAEAVSDAADSVKANIEEQAKNWPDWKDLKDKITPDALKEAPAEEPLRHANTGAERLCPCILSSLTSHSA</sequence>
<dbReference type="SUPFAM" id="SSF55874">
    <property type="entry name" value="ATPase domain of HSP90 chaperone/DNA topoisomerase II/histidine kinase"/>
    <property type="match status" value="1"/>
</dbReference>
<evidence type="ECO:0000256" key="1">
    <source>
        <dbReference type="ARBA" id="ARBA00008239"/>
    </source>
</evidence>
<comment type="caution">
    <text evidence="8">The sequence shown here is derived from an EMBL/GenBank/DDBJ whole genome shotgun (WGS) entry which is preliminary data.</text>
</comment>
<dbReference type="Gene3D" id="3.30.565.10">
    <property type="entry name" value="Histidine kinase-like ATPase, C-terminal domain"/>
    <property type="match status" value="1"/>
</dbReference>
<feature type="binding site" evidence="5">
    <location>
        <position position="103"/>
    </location>
    <ligand>
        <name>ATP</name>
        <dbReference type="ChEBI" id="CHEBI:30616"/>
    </ligand>
</feature>
<dbReference type="AlphaFoldDB" id="G7DWS3"/>
<dbReference type="HAMAP" id="MF_00505">
    <property type="entry name" value="HSP90"/>
    <property type="match status" value="1"/>
</dbReference>
<gene>
    <name evidence="8" type="primary">Mo01675</name>
    <name evidence="8" type="ORF">E5Q_01675</name>
</gene>
<accession>G7DWS3</accession>
<reference evidence="8 9" key="2">
    <citation type="journal article" date="2012" name="Open Biol.">
        <title>Characteristics of nucleosomes and linker DNA regions on the genome of the basidiomycete Mixia osmundae revealed by mono- and dinucleosome mapping.</title>
        <authorList>
            <person name="Nishida H."/>
            <person name="Kondo S."/>
            <person name="Matsumoto T."/>
            <person name="Suzuki Y."/>
            <person name="Yoshikawa H."/>
            <person name="Taylor T.D."/>
            <person name="Sugiyama J."/>
        </authorList>
    </citation>
    <scope>NUCLEOTIDE SEQUENCE [LARGE SCALE GENOMIC DNA]</scope>
    <source>
        <strain evidence="9">CBS 9802 / IAM 14324 / JCM 22182 / KY 12970</strain>
    </source>
</reference>
<keyword evidence="9" id="KW-1185">Reference proteome</keyword>
<feature type="binding site" evidence="5">
    <location>
        <position position="59"/>
    </location>
    <ligand>
        <name>ATP</name>
        <dbReference type="ChEBI" id="CHEBI:30616"/>
    </ligand>
</feature>
<feature type="signal peptide" evidence="6">
    <location>
        <begin position="1"/>
        <end position="23"/>
    </location>
</feature>
<dbReference type="STRING" id="764103.G7DWS3"/>
<dbReference type="NCBIfam" id="NF003555">
    <property type="entry name" value="PRK05218.1"/>
    <property type="match status" value="1"/>
</dbReference>
<name>G7DWS3_MIXOS</name>
<feature type="chain" id="PRO_5003492532" description="Histidine kinase/HSP90-like ATPase domain-containing protein" evidence="6">
    <location>
        <begin position="24"/>
        <end position="816"/>
    </location>
</feature>
<dbReference type="PROSITE" id="PS00298">
    <property type="entry name" value="HSP90"/>
    <property type="match status" value="1"/>
</dbReference>
<feature type="binding site" evidence="5">
    <location>
        <position position="55"/>
    </location>
    <ligand>
        <name>ATP</name>
        <dbReference type="ChEBI" id="CHEBI:30616"/>
    </ligand>
</feature>
<dbReference type="GO" id="GO:0005524">
    <property type="term" value="F:ATP binding"/>
    <property type="evidence" value="ECO:0007669"/>
    <property type="project" value="UniProtKB-KW"/>
</dbReference>
<evidence type="ECO:0000256" key="5">
    <source>
        <dbReference type="PIRSR" id="PIRSR002583-1"/>
    </source>
</evidence>
<dbReference type="Pfam" id="PF00183">
    <property type="entry name" value="HSP90"/>
    <property type="match status" value="1"/>
</dbReference>
<feature type="binding site" evidence="5">
    <location>
        <begin position="148"/>
        <end position="153"/>
    </location>
    <ligand>
        <name>ATP</name>
        <dbReference type="ChEBI" id="CHEBI:30616"/>
    </ligand>
</feature>